<dbReference type="EMBL" id="JAPWTK010000285">
    <property type="protein sequence ID" value="KAJ8943562.1"/>
    <property type="molecule type" value="Genomic_DNA"/>
</dbReference>
<dbReference type="InterPro" id="IPR016181">
    <property type="entry name" value="Acyl_CoA_acyltransferase"/>
</dbReference>
<evidence type="ECO:0000259" key="1">
    <source>
        <dbReference type="Pfam" id="PF08445"/>
    </source>
</evidence>
<dbReference type="AlphaFoldDB" id="A0AAV8XYK6"/>
<sequence>MTNKFKLVLKVHYMLPYRPCKSRLLSARSGATLQVSLFNLHTCLCYVDMVFAEDAEMLQLTSEHAQVIHDLYPANHMECIEVFEKLIEKLPCYGIFSANGDLAAWMVQSYYGAMFSMQTRPEYRRKGYGLILAKYLTKLKWNEVWGWKKLKNSYC</sequence>
<keyword evidence="3" id="KW-1185">Reference proteome</keyword>
<evidence type="ECO:0000313" key="3">
    <source>
        <dbReference type="Proteomes" id="UP001162162"/>
    </source>
</evidence>
<dbReference type="PANTHER" id="PTHR20958">
    <property type="entry name" value="GLYCINE N-ACYLTRANSFERASE-LIKE PROTEIN"/>
    <property type="match status" value="1"/>
</dbReference>
<dbReference type="SUPFAM" id="SSF55729">
    <property type="entry name" value="Acyl-CoA N-acyltransferases (Nat)"/>
    <property type="match status" value="1"/>
</dbReference>
<dbReference type="InterPro" id="IPR053225">
    <property type="entry name" value="Acyl-CoA_N-acyltransferase"/>
</dbReference>
<gene>
    <name evidence="2" type="ORF">NQ318_008265</name>
</gene>
<comment type="caution">
    <text evidence="2">The sequence shown here is derived from an EMBL/GenBank/DDBJ whole genome shotgun (WGS) entry which is preliminary data.</text>
</comment>
<feature type="domain" description="GCN5-related N-acetyltransferase Rv2170-like" evidence="1">
    <location>
        <begin position="93"/>
        <end position="138"/>
    </location>
</feature>
<proteinExistence type="predicted"/>
<organism evidence="2 3">
    <name type="scientific">Aromia moschata</name>
    <dbReference type="NCBI Taxonomy" id="1265417"/>
    <lineage>
        <taxon>Eukaryota</taxon>
        <taxon>Metazoa</taxon>
        <taxon>Ecdysozoa</taxon>
        <taxon>Arthropoda</taxon>
        <taxon>Hexapoda</taxon>
        <taxon>Insecta</taxon>
        <taxon>Pterygota</taxon>
        <taxon>Neoptera</taxon>
        <taxon>Endopterygota</taxon>
        <taxon>Coleoptera</taxon>
        <taxon>Polyphaga</taxon>
        <taxon>Cucujiformia</taxon>
        <taxon>Chrysomeloidea</taxon>
        <taxon>Cerambycidae</taxon>
        <taxon>Cerambycinae</taxon>
        <taxon>Callichromatini</taxon>
        <taxon>Aromia</taxon>
    </lineage>
</organism>
<name>A0AAV8XYK6_9CUCU</name>
<reference evidence="2" key="1">
    <citation type="journal article" date="2023" name="Insect Mol. Biol.">
        <title>Genome sequencing provides insights into the evolution of gene families encoding plant cell wall-degrading enzymes in longhorned beetles.</title>
        <authorList>
            <person name="Shin N.R."/>
            <person name="Okamura Y."/>
            <person name="Kirsch R."/>
            <person name="Pauchet Y."/>
        </authorList>
    </citation>
    <scope>NUCLEOTIDE SEQUENCE</scope>
    <source>
        <strain evidence="2">AMC_N1</strain>
    </source>
</reference>
<dbReference type="Pfam" id="PF08445">
    <property type="entry name" value="FR47"/>
    <property type="match status" value="1"/>
</dbReference>
<evidence type="ECO:0000313" key="2">
    <source>
        <dbReference type="EMBL" id="KAJ8943562.1"/>
    </source>
</evidence>
<protein>
    <recommendedName>
        <fullName evidence="1">GCN5-related N-acetyltransferase Rv2170-like domain-containing protein</fullName>
    </recommendedName>
</protein>
<dbReference type="InterPro" id="IPR013653">
    <property type="entry name" value="GCN5-like_dom"/>
</dbReference>
<dbReference type="Gene3D" id="3.40.630.30">
    <property type="match status" value="1"/>
</dbReference>
<dbReference type="GO" id="GO:0016747">
    <property type="term" value="F:acyltransferase activity, transferring groups other than amino-acyl groups"/>
    <property type="evidence" value="ECO:0007669"/>
    <property type="project" value="InterPro"/>
</dbReference>
<dbReference type="Proteomes" id="UP001162162">
    <property type="component" value="Unassembled WGS sequence"/>
</dbReference>
<accession>A0AAV8XYK6</accession>
<dbReference type="PANTHER" id="PTHR20958:SF9">
    <property type="entry name" value="RE58324P"/>
    <property type="match status" value="1"/>
</dbReference>